<reference evidence="6" key="1">
    <citation type="submission" date="2020-10" db="EMBL/GenBank/DDBJ databases">
        <title>Connecting structure to function with the recovery of over 1000 high-quality activated sludge metagenome-assembled genomes encoding full-length rRNA genes using long-read sequencing.</title>
        <authorList>
            <person name="Singleton C.M."/>
            <person name="Petriglieri F."/>
            <person name="Kristensen J.M."/>
            <person name="Kirkegaard R.H."/>
            <person name="Michaelsen T.Y."/>
            <person name="Andersen M.H."/>
            <person name="Karst S.M."/>
            <person name="Dueholm M.S."/>
            <person name="Nielsen P.H."/>
            <person name="Albertsen M."/>
        </authorList>
    </citation>
    <scope>NUCLEOTIDE SEQUENCE</scope>
    <source>
        <strain evidence="6">EsbW_18-Q3-R4-48_MAXAC.044</strain>
    </source>
</reference>
<feature type="transmembrane region" description="Helical" evidence="4">
    <location>
        <begin position="168"/>
        <end position="189"/>
    </location>
</feature>
<feature type="transmembrane region" description="Helical" evidence="4">
    <location>
        <begin position="289"/>
        <end position="306"/>
    </location>
</feature>
<feature type="transmembrane region" description="Helical" evidence="4">
    <location>
        <begin position="352"/>
        <end position="371"/>
    </location>
</feature>
<feature type="transmembrane region" description="Helical" evidence="4">
    <location>
        <begin position="106"/>
        <end position="128"/>
    </location>
</feature>
<evidence type="ECO:0000313" key="7">
    <source>
        <dbReference type="Proteomes" id="UP000886602"/>
    </source>
</evidence>
<dbReference type="InterPro" id="IPR036259">
    <property type="entry name" value="MFS_trans_sf"/>
</dbReference>
<feature type="transmembrane region" description="Helical" evidence="4">
    <location>
        <begin position="263"/>
        <end position="282"/>
    </location>
</feature>
<dbReference type="AlphaFoldDB" id="A0A9D7FEI5"/>
<feature type="transmembrane region" description="Helical" evidence="4">
    <location>
        <begin position="312"/>
        <end position="331"/>
    </location>
</feature>
<feature type="transmembrane region" description="Helical" evidence="4">
    <location>
        <begin position="222"/>
        <end position="243"/>
    </location>
</feature>
<feature type="domain" description="Major facilitator superfamily (MFS) profile" evidence="5">
    <location>
        <begin position="16"/>
        <end position="406"/>
    </location>
</feature>
<proteinExistence type="predicted"/>
<evidence type="ECO:0000313" key="6">
    <source>
        <dbReference type="EMBL" id="MBK7424898.1"/>
    </source>
</evidence>
<feature type="transmembrane region" description="Helical" evidence="4">
    <location>
        <begin position="140"/>
        <end position="162"/>
    </location>
</feature>
<gene>
    <name evidence="6" type="ORF">IPJ48_18480</name>
</gene>
<dbReference type="GO" id="GO:0022857">
    <property type="term" value="F:transmembrane transporter activity"/>
    <property type="evidence" value="ECO:0007669"/>
    <property type="project" value="InterPro"/>
</dbReference>
<dbReference type="PANTHER" id="PTHR43129">
    <property type="entry name" value="FOSMIDOMYCIN RESISTANCE PROTEIN"/>
    <property type="match status" value="1"/>
</dbReference>
<feature type="transmembrane region" description="Helical" evidence="4">
    <location>
        <begin position="383"/>
        <end position="402"/>
    </location>
</feature>
<dbReference type="InterPro" id="IPR011701">
    <property type="entry name" value="MFS"/>
</dbReference>
<name>A0A9D7FEI5_9RHOO</name>
<feature type="transmembrane region" description="Helical" evidence="4">
    <location>
        <begin position="81"/>
        <end position="100"/>
    </location>
</feature>
<dbReference type="PROSITE" id="PS50850">
    <property type="entry name" value="MFS"/>
    <property type="match status" value="1"/>
</dbReference>
<keyword evidence="3 4" id="KW-0472">Membrane</keyword>
<keyword evidence="1 4" id="KW-0812">Transmembrane</keyword>
<dbReference type="Pfam" id="PF07690">
    <property type="entry name" value="MFS_1"/>
    <property type="match status" value="1"/>
</dbReference>
<evidence type="ECO:0000256" key="3">
    <source>
        <dbReference type="ARBA" id="ARBA00023136"/>
    </source>
</evidence>
<evidence type="ECO:0000256" key="1">
    <source>
        <dbReference type="ARBA" id="ARBA00022692"/>
    </source>
</evidence>
<dbReference type="EMBL" id="JADJNC010000060">
    <property type="protein sequence ID" value="MBK7424898.1"/>
    <property type="molecule type" value="Genomic_DNA"/>
</dbReference>
<dbReference type="SUPFAM" id="SSF103473">
    <property type="entry name" value="MFS general substrate transporter"/>
    <property type="match status" value="1"/>
</dbReference>
<dbReference type="Gene3D" id="1.20.1250.20">
    <property type="entry name" value="MFS general substrate transporter like domains"/>
    <property type="match status" value="1"/>
</dbReference>
<feature type="transmembrane region" description="Helical" evidence="4">
    <location>
        <begin position="12"/>
        <end position="34"/>
    </location>
</feature>
<evidence type="ECO:0000259" key="5">
    <source>
        <dbReference type="PROSITE" id="PS50850"/>
    </source>
</evidence>
<dbReference type="InterPro" id="IPR020846">
    <property type="entry name" value="MFS_dom"/>
</dbReference>
<evidence type="ECO:0000256" key="4">
    <source>
        <dbReference type="SAM" id="Phobius"/>
    </source>
</evidence>
<accession>A0A9D7FEI5</accession>
<feature type="transmembrane region" description="Helical" evidence="4">
    <location>
        <begin position="54"/>
        <end position="74"/>
    </location>
</feature>
<organism evidence="6 7">
    <name type="scientific">Candidatus Propionivibrio dominans</name>
    <dbReference type="NCBI Taxonomy" id="2954373"/>
    <lineage>
        <taxon>Bacteria</taxon>
        <taxon>Pseudomonadati</taxon>
        <taxon>Pseudomonadota</taxon>
        <taxon>Betaproteobacteria</taxon>
        <taxon>Rhodocyclales</taxon>
        <taxon>Rhodocyclaceae</taxon>
        <taxon>Propionivibrio</taxon>
    </lineage>
</organism>
<sequence>MSASIEASPVRSDVVVIALVGFAHAVSHFFHLVIPLLFPWLMPAFGLSFTQAGALMSVFFVVSGVGQALAGLVVDRIGSKPVLFCGVLLLALSGVLLGVAQNYAMLMLAAGVAGAGNSVFHPADFTIINRRVTKARLGHAFSVHGLSGNLGWALAPLVMTVVATQAGWRVAAFSASALALISFALLFALRGELDDAQAVRVTGKTAADRSCVSTWSVLRSPAVLLCFVFFFLITAAFGALQNFSAAALKAMYDLSLASAASCLSAYLLGGAAGIAVGGFVAYRHSQEKIIALCISFGALISLLLASGVVVGWAVLPLMAVMGFGIGIAGPSRDLLVRRAATQAFGEASYGRVYGFVYSGLDAGLATAPLIFGPIMDGGHFSTLWVAVALLQGLAVFSALLVGRQADPDGV</sequence>
<evidence type="ECO:0000256" key="2">
    <source>
        <dbReference type="ARBA" id="ARBA00022989"/>
    </source>
</evidence>
<comment type="caution">
    <text evidence="6">The sequence shown here is derived from an EMBL/GenBank/DDBJ whole genome shotgun (WGS) entry which is preliminary data.</text>
</comment>
<protein>
    <submittedName>
        <fullName evidence="6">MFS transporter</fullName>
    </submittedName>
</protein>
<dbReference type="GO" id="GO:0005886">
    <property type="term" value="C:plasma membrane"/>
    <property type="evidence" value="ECO:0007669"/>
    <property type="project" value="TreeGrafter"/>
</dbReference>
<dbReference type="Proteomes" id="UP000886602">
    <property type="component" value="Unassembled WGS sequence"/>
</dbReference>
<dbReference type="PANTHER" id="PTHR43129:SF1">
    <property type="entry name" value="FOSMIDOMYCIN RESISTANCE PROTEIN"/>
    <property type="match status" value="1"/>
</dbReference>
<keyword evidence="2 4" id="KW-1133">Transmembrane helix</keyword>